<gene>
    <name evidence="2" type="ORF">PHMEG_00015734</name>
</gene>
<name>A0A225W222_9STRA</name>
<comment type="caution">
    <text evidence="2">The sequence shown here is derived from an EMBL/GenBank/DDBJ whole genome shotgun (WGS) entry which is preliminary data.</text>
</comment>
<feature type="region of interest" description="Disordered" evidence="1">
    <location>
        <begin position="85"/>
        <end position="140"/>
    </location>
</feature>
<feature type="compositionally biased region" description="Acidic residues" evidence="1">
    <location>
        <begin position="108"/>
        <end position="132"/>
    </location>
</feature>
<evidence type="ECO:0000256" key="1">
    <source>
        <dbReference type="SAM" id="MobiDB-lite"/>
    </source>
</evidence>
<keyword evidence="3" id="KW-1185">Reference proteome</keyword>
<evidence type="ECO:0000313" key="3">
    <source>
        <dbReference type="Proteomes" id="UP000198211"/>
    </source>
</evidence>
<evidence type="ECO:0000313" key="2">
    <source>
        <dbReference type="EMBL" id="OWZ11269.1"/>
    </source>
</evidence>
<dbReference type="Proteomes" id="UP000198211">
    <property type="component" value="Unassembled WGS sequence"/>
</dbReference>
<sequence length="160" mass="18524">MSTKKPPHRKVTGAEHQRFVERLTGRRKADKLRLLKEHTEYIYEVRDRDADFGDPEPGRQACLNASYLKSNQRFISEQRRKVAAKTLAGSGKKRLSRKRAPYEHEDYVSDDNDYVSDEDDDFSPSGEDDDDETPKKAAIRKKTVVKSKRLLKVRTCPSLR</sequence>
<organism evidence="2 3">
    <name type="scientific">Phytophthora megakarya</name>
    <dbReference type="NCBI Taxonomy" id="4795"/>
    <lineage>
        <taxon>Eukaryota</taxon>
        <taxon>Sar</taxon>
        <taxon>Stramenopiles</taxon>
        <taxon>Oomycota</taxon>
        <taxon>Peronosporomycetes</taxon>
        <taxon>Peronosporales</taxon>
        <taxon>Peronosporaceae</taxon>
        <taxon>Phytophthora</taxon>
    </lineage>
</organism>
<reference evidence="3" key="1">
    <citation type="submission" date="2017-03" db="EMBL/GenBank/DDBJ databases">
        <title>Phytopthora megakarya and P. palmivora, two closely related causual agents of cacao black pod achieved similar genome size and gene model numbers by different mechanisms.</title>
        <authorList>
            <person name="Ali S."/>
            <person name="Shao J."/>
            <person name="Larry D.J."/>
            <person name="Kronmiller B."/>
            <person name="Shen D."/>
            <person name="Strem M.D."/>
            <person name="Melnick R.L."/>
            <person name="Guiltinan M.J."/>
            <person name="Tyler B.M."/>
            <person name="Meinhardt L.W."/>
            <person name="Bailey B.A."/>
        </authorList>
    </citation>
    <scope>NUCLEOTIDE SEQUENCE [LARGE SCALE GENOMIC DNA]</scope>
    <source>
        <strain evidence="3">zdho120</strain>
    </source>
</reference>
<protein>
    <submittedName>
        <fullName evidence="2">Uncharacterized protein</fullName>
    </submittedName>
</protein>
<dbReference type="EMBL" id="NBNE01002177">
    <property type="protein sequence ID" value="OWZ11269.1"/>
    <property type="molecule type" value="Genomic_DNA"/>
</dbReference>
<dbReference type="OrthoDB" id="116558at2759"/>
<accession>A0A225W222</accession>
<proteinExistence type="predicted"/>
<dbReference type="STRING" id="4795.A0A225W222"/>
<dbReference type="AlphaFoldDB" id="A0A225W222"/>